<dbReference type="CDD" id="cd00090">
    <property type="entry name" value="HTH_ARSR"/>
    <property type="match status" value="1"/>
</dbReference>
<organism evidence="2">
    <name type="scientific">marine sediment metagenome</name>
    <dbReference type="NCBI Taxonomy" id="412755"/>
    <lineage>
        <taxon>unclassified sequences</taxon>
        <taxon>metagenomes</taxon>
        <taxon>ecological metagenomes</taxon>
    </lineage>
</organism>
<dbReference type="InterPro" id="IPR011991">
    <property type="entry name" value="ArsR-like_HTH"/>
</dbReference>
<dbReference type="EMBL" id="BARS01051338">
    <property type="protein sequence ID" value="GAG44414.1"/>
    <property type="molecule type" value="Genomic_DNA"/>
</dbReference>
<dbReference type="SUPFAM" id="SSF46785">
    <property type="entry name" value="Winged helix' DNA-binding domain"/>
    <property type="match status" value="2"/>
</dbReference>
<proteinExistence type="predicted"/>
<reference evidence="2" key="1">
    <citation type="journal article" date="2014" name="Front. Microbiol.">
        <title>High frequency of phylogenetically diverse reductive dehalogenase-homologous genes in deep subseafloor sedimentary metagenomes.</title>
        <authorList>
            <person name="Kawai M."/>
            <person name="Futagami T."/>
            <person name="Toyoda A."/>
            <person name="Takaki Y."/>
            <person name="Nishi S."/>
            <person name="Hori S."/>
            <person name="Arai W."/>
            <person name="Tsubouchi T."/>
            <person name="Morono Y."/>
            <person name="Uchiyama I."/>
            <person name="Ito T."/>
            <person name="Fujiyama A."/>
            <person name="Inagaki F."/>
            <person name="Takami H."/>
        </authorList>
    </citation>
    <scope>NUCLEOTIDE SEQUENCE</scope>
    <source>
        <strain evidence="2">Expedition CK06-06</strain>
    </source>
</reference>
<dbReference type="InterPro" id="IPR036390">
    <property type="entry name" value="WH_DNA-bd_sf"/>
</dbReference>
<feature type="non-terminal residue" evidence="2">
    <location>
        <position position="139"/>
    </location>
</feature>
<protein>
    <recommendedName>
        <fullName evidence="1">HVO-0163 N-terminal HTH domain-containing protein</fullName>
    </recommendedName>
</protein>
<accession>X0XML1</accession>
<dbReference type="AlphaFoldDB" id="X0XML1"/>
<sequence>MAKTKEEKALELEARRTIYEFVVSSPGTHLREIQRQIDLPLGTVEYHLKYLVDKEMLVEKTEGNYKRYYPIGMYGSVDKKLLSLLRQEIPRRIVMKLLLNPGINFKALSEGFHVSASTLSYHLSKLVKGEVVRKIKKGR</sequence>
<gene>
    <name evidence="2" type="ORF">S01H1_76493</name>
</gene>
<dbReference type="Pfam" id="PF13412">
    <property type="entry name" value="HTH_24"/>
    <property type="match status" value="1"/>
</dbReference>
<evidence type="ECO:0000259" key="1">
    <source>
        <dbReference type="Pfam" id="PF24266"/>
    </source>
</evidence>
<dbReference type="Gene3D" id="1.10.10.10">
    <property type="entry name" value="Winged helix-like DNA-binding domain superfamily/Winged helix DNA-binding domain"/>
    <property type="match status" value="2"/>
</dbReference>
<dbReference type="PANTHER" id="PTHR36216">
    <property type="entry name" value="TRANSCRIPTIONAL REGULATOR, TRMB"/>
    <property type="match status" value="1"/>
</dbReference>
<dbReference type="Pfam" id="PF24266">
    <property type="entry name" value="HTH_HVO_0163_N"/>
    <property type="match status" value="1"/>
</dbReference>
<name>X0XML1_9ZZZZ</name>
<feature type="domain" description="HVO-0163 N-terminal HTH" evidence="1">
    <location>
        <begin position="13"/>
        <end position="81"/>
    </location>
</feature>
<dbReference type="InterPro" id="IPR036388">
    <property type="entry name" value="WH-like_DNA-bd_sf"/>
</dbReference>
<dbReference type="PANTHER" id="PTHR36216:SF1">
    <property type="entry name" value="HTH ARSR-TYPE DOMAIN-CONTAINING PROTEIN"/>
    <property type="match status" value="1"/>
</dbReference>
<dbReference type="InterPro" id="IPR056504">
    <property type="entry name" value="HTH_HVO_0163_N"/>
</dbReference>
<evidence type="ECO:0000313" key="2">
    <source>
        <dbReference type="EMBL" id="GAG44414.1"/>
    </source>
</evidence>
<comment type="caution">
    <text evidence="2">The sequence shown here is derived from an EMBL/GenBank/DDBJ whole genome shotgun (WGS) entry which is preliminary data.</text>
</comment>